<dbReference type="KEGG" id="mfo:Metfor_1220"/>
<proteinExistence type="predicted"/>
<dbReference type="eggNOG" id="ENOG502N57Z">
    <property type="taxonomic scope" value="Archaea"/>
</dbReference>
<gene>
    <name evidence="1" type="ordered locus">Metfor_1220</name>
</gene>
<organism evidence="1 2">
    <name type="scientific">Methanoregula formicica (strain DSM 22288 / NBRC 105244 / SMSP)</name>
    <dbReference type="NCBI Taxonomy" id="593750"/>
    <lineage>
        <taxon>Archaea</taxon>
        <taxon>Methanobacteriati</taxon>
        <taxon>Methanobacteriota</taxon>
        <taxon>Stenosarchaea group</taxon>
        <taxon>Methanomicrobia</taxon>
        <taxon>Methanomicrobiales</taxon>
        <taxon>Methanoregulaceae</taxon>
        <taxon>Methanoregula</taxon>
    </lineage>
</organism>
<dbReference type="GeneID" id="14310533"/>
<dbReference type="Proteomes" id="UP000010824">
    <property type="component" value="Chromosome"/>
</dbReference>
<dbReference type="RefSeq" id="WP_015285226.1">
    <property type="nucleotide sequence ID" value="NC_019943.1"/>
</dbReference>
<protein>
    <submittedName>
        <fullName evidence="1">Uncharacterized protein</fullName>
    </submittedName>
</protein>
<dbReference type="HOGENOM" id="CLU_986701_0_0_2"/>
<name>L0HG26_METFS</name>
<sequence length="285" mass="33383">MSNLLRFKRSQDQIDNMDHSYEEIRKATVDILSGRENSSYTPNQFVHLRIGVAEVIQKRDRSTPDPYPREAQLSRNDQDLFQEVFWDLFRQNIITLGTSGDPNASYPWFRVSSFGKQVLVNDEVYFFHDLTSYEKIIRENIPEIDEITLFYLKEAMQAFIVGCRLSSAVMLGVALEYSLESLYDVIKENAAHSAHFQSVSKEQTLLRKFNKFKQKLNEKKSDLPKELKEDLDTNLDMIVSLIRNYRNESGHPNGKVISREQCYVNLQLFIPCCKKIYELMSYYKQ</sequence>
<dbReference type="OrthoDB" id="386706at2157"/>
<evidence type="ECO:0000313" key="1">
    <source>
        <dbReference type="EMBL" id="AGB02263.1"/>
    </source>
</evidence>
<dbReference type="InParanoid" id="L0HG26"/>
<accession>L0HG26</accession>
<keyword evidence="2" id="KW-1185">Reference proteome</keyword>
<dbReference type="AlphaFoldDB" id="L0HG26"/>
<evidence type="ECO:0000313" key="2">
    <source>
        <dbReference type="Proteomes" id="UP000010824"/>
    </source>
</evidence>
<dbReference type="EMBL" id="CP003167">
    <property type="protein sequence ID" value="AGB02263.1"/>
    <property type="molecule type" value="Genomic_DNA"/>
</dbReference>
<reference evidence="1 2" key="2">
    <citation type="journal article" date="2014" name="Genome Announc.">
        <title>Complete Genome Sequence of Methanoregula formicica SMSPT, a Mesophilic Hydrogenotrophic Methanogen Isolated from a Methanogenic Upflow Anaerobic Sludge Blanket Reactor.</title>
        <authorList>
            <person name="Yamamoto K."/>
            <person name="Tamaki H."/>
            <person name="Cadillo-Quiroz H."/>
            <person name="Imachi H."/>
            <person name="Kyrpides N."/>
            <person name="Woyke T."/>
            <person name="Goodwin L."/>
            <person name="Zinder S.H."/>
            <person name="Kamagata Y."/>
            <person name="Liu W.T."/>
        </authorList>
    </citation>
    <scope>NUCLEOTIDE SEQUENCE [LARGE SCALE GENOMIC DNA]</scope>
    <source>
        <strain evidence="2">DSM 22288 / NBRC 105244 / SMSP</strain>
    </source>
</reference>
<reference evidence="2" key="1">
    <citation type="submission" date="2011-12" db="EMBL/GenBank/DDBJ databases">
        <title>Complete sequence of Methanoregula formicicum SMSP.</title>
        <authorList>
            <person name="Lucas S."/>
            <person name="Han J."/>
            <person name="Lapidus A."/>
            <person name="Cheng J.-F."/>
            <person name="Goodwin L."/>
            <person name="Pitluck S."/>
            <person name="Peters L."/>
            <person name="Ovchinnikova G."/>
            <person name="Teshima H."/>
            <person name="Detter J.C."/>
            <person name="Han C."/>
            <person name="Tapia R."/>
            <person name="Land M."/>
            <person name="Hauser L."/>
            <person name="Kyrpides N."/>
            <person name="Ivanova N."/>
            <person name="Pagani I."/>
            <person name="Imachi H."/>
            <person name="Tamaki H."/>
            <person name="Sekiguchi Y."/>
            <person name="Kamagata Y."/>
            <person name="Cadillo-Quiroz H."/>
            <person name="Zinder S."/>
            <person name="Liu W.-T."/>
            <person name="Woyke T."/>
        </authorList>
    </citation>
    <scope>NUCLEOTIDE SEQUENCE [LARGE SCALE GENOMIC DNA]</scope>
    <source>
        <strain evidence="2">DSM 22288 / NBRC 105244 / SMSP</strain>
    </source>
</reference>